<organism evidence="1">
    <name type="scientific">Anguilla anguilla</name>
    <name type="common">European freshwater eel</name>
    <name type="synonym">Muraena anguilla</name>
    <dbReference type="NCBI Taxonomy" id="7936"/>
    <lineage>
        <taxon>Eukaryota</taxon>
        <taxon>Metazoa</taxon>
        <taxon>Chordata</taxon>
        <taxon>Craniata</taxon>
        <taxon>Vertebrata</taxon>
        <taxon>Euteleostomi</taxon>
        <taxon>Actinopterygii</taxon>
        <taxon>Neopterygii</taxon>
        <taxon>Teleostei</taxon>
        <taxon>Anguilliformes</taxon>
        <taxon>Anguillidae</taxon>
        <taxon>Anguilla</taxon>
    </lineage>
</organism>
<proteinExistence type="predicted"/>
<name>A0A0E9SRL8_ANGAN</name>
<dbReference type="AlphaFoldDB" id="A0A0E9SRL8"/>
<reference evidence="1" key="2">
    <citation type="journal article" date="2015" name="Fish Shellfish Immunol.">
        <title>Early steps in the European eel (Anguilla anguilla)-Vibrio vulnificus interaction in the gills: Role of the RtxA13 toxin.</title>
        <authorList>
            <person name="Callol A."/>
            <person name="Pajuelo D."/>
            <person name="Ebbesson L."/>
            <person name="Teles M."/>
            <person name="MacKenzie S."/>
            <person name="Amaro C."/>
        </authorList>
    </citation>
    <scope>NUCLEOTIDE SEQUENCE</scope>
</reference>
<protein>
    <submittedName>
        <fullName evidence="1">Uncharacterized protein</fullName>
    </submittedName>
</protein>
<accession>A0A0E9SRL8</accession>
<sequence length="51" mass="6180">MYPYRYCSTNFLQFLVKYFRRLVTLSRVNYADVESKIIYTLIGTFCGFFQC</sequence>
<reference evidence="1" key="1">
    <citation type="submission" date="2014-11" db="EMBL/GenBank/DDBJ databases">
        <authorList>
            <person name="Amaro Gonzalez C."/>
        </authorList>
    </citation>
    <scope>NUCLEOTIDE SEQUENCE</scope>
</reference>
<evidence type="ECO:0000313" key="1">
    <source>
        <dbReference type="EMBL" id="JAH43882.1"/>
    </source>
</evidence>
<dbReference type="EMBL" id="GBXM01064695">
    <property type="protein sequence ID" value="JAH43882.1"/>
    <property type="molecule type" value="Transcribed_RNA"/>
</dbReference>